<comment type="cofactor">
    <cofactor evidence="1 8">
        <name>heme</name>
        <dbReference type="ChEBI" id="CHEBI:30413"/>
    </cofactor>
</comment>
<gene>
    <name evidence="10" type="ORF">CICLE_v10010637mg</name>
</gene>
<dbReference type="SUPFAM" id="SSF48264">
    <property type="entry name" value="Cytochrome P450"/>
    <property type="match status" value="2"/>
</dbReference>
<keyword evidence="11" id="KW-1185">Reference proteome</keyword>
<evidence type="ECO:0000256" key="2">
    <source>
        <dbReference type="ARBA" id="ARBA00010617"/>
    </source>
</evidence>
<dbReference type="PRINTS" id="PR00385">
    <property type="entry name" value="P450"/>
</dbReference>
<organism evidence="10 11">
    <name type="scientific">Citrus clementina</name>
    <name type="common">Clementine</name>
    <name type="synonym">Citrus deliciosa x Citrus sinensis</name>
    <dbReference type="NCBI Taxonomy" id="85681"/>
    <lineage>
        <taxon>Eukaryota</taxon>
        <taxon>Viridiplantae</taxon>
        <taxon>Streptophyta</taxon>
        <taxon>Embryophyta</taxon>
        <taxon>Tracheophyta</taxon>
        <taxon>Spermatophyta</taxon>
        <taxon>Magnoliopsida</taxon>
        <taxon>eudicotyledons</taxon>
        <taxon>Gunneridae</taxon>
        <taxon>Pentapetalae</taxon>
        <taxon>rosids</taxon>
        <taxon>malvids</taxon>
        <taxon>Sapindales</taxon>
        <taxon>Rutaceae</taxon>
        <taxon>Aurantioideae</taxon>
        <taxon>Citrus</taxon>
    </lineage>
</organism>
<evidence type="ECO:0008006" key="12">
    <source>
        <dbReference type="Google" id="ProtNLM"/>
    </source>
</evidence>
<reference evidence="10 11" key="1">
    <citation type="submission" date="2013-10" db="EMBL/GenBank/DDBJ databases">
        <authorList>
            <consortium name="International Citrus Genome Consortium"/>
            <person name="Jenkins J."/>
            <person name="Schmutz J."/>
            <person name="Prochnik S."/>
            <person name="Rokhsar D."/>
            <person name="Gmitter F."/>
            <person name="Ollitrault P."/>
            <person name="Machado M."/>
            <person name="Talon M."/>
            <person name="Wincker P."/>
            <person name="Jaillon O."/>
            <person name="Morgante M."/>
        </authorList>
    </citation>
    <scope>NUCLEOTIDE SEQUENCE</scope>
    <source>
        <strain evidence="11">cv. Clemenules</strain>
    </source>
</reference>
<dbReference type="Gene3D" id="1.10.630.10">
    <property type="entry name" value="Cytochrome P450"/>
    <property type="match status" value="2"/>
</dbReference>
<keyword evidence="3 8" id="KW-0349">Heme</keyword>
<name>V4WGK6_CITCL</name>
<dbReference type="KEGG" id="cic:CICLE_v10010637mg"/>
<dbReference type="FunFam" id="1.10.630.10:FF:000008">
    <property type="entry name" value="Cytochrome P450 71D8"/>
    <property type="match status" value="1"/>
</dbReference>
<evidence type="ECO:0000256" key="6">
    <source>
        <dbReference type="ARBA" id="ARBA00023004"/>
    </source>
</evidence>
<dbReference type="PANTHER" id="PTHR47955:SF8">
    <property type="entry name" value="CYTOCHROME P450 71D11-LIKE"/>
    <property type="match status" value="1"/>
</dbReference>
<evidence type="ECO:0000256" key="4">
    <source>
        <dbReference type="ARBA" id="ARBA00022723"/>
    </source>
</evidence>
<dbReference type="Gramene" id="ESR65799">
    <property type="protein sequence ID" value="ESR65799"/>
    <property type="gene ID" value="CICLE_v10010637mg"/>
</dbReference>
<evidence type="ECO:0000313" key="10">
    <source>
        <dbReference type="EMBL" id="ESR65799.1"/>
    </source>
</evidence>
<evidence type="ECO:0000313" key="11">
    <source>
        <dbReference type="Proteomes" id="UP000030687"/>
    </source>
</evidence>
<dbReference type="GO" id="GO:0016705">
    <property type="term" value="F:oxidoreductase activity, acting on paired donors, with incorporation or reduction of molecular oxygen"/>
    <property type="evidence" value="ECO:0007669"/>
    <property type="project" value="InterPro"/>
</dbReference>
<accession>V4WGK6</accession>
<dbReference type="eggNOG" id="KOG0156">
    <property type="taxonomic scope" value="Eukaryota"/>
</dbReference>
<dbReference type="InterPro" id="IPR002401">
    <property type="entry name" value="Cyt_P450_E_grp-I"/>
</dbReference>
<dbReference type="InterPro" id="IPR001128">
    <property type="entry name" value="Cyt_P450"/>
</dbReference>
<evidence type="ECO:0000256" key="5">
    <source>
        <dbReference type="ARBA" id="ARBA00023002"/>
    </source>
</evidence>
<dbReference type="EMBL" id="KI535697">
    <property type="protein sequence ID" value="ESR65799.1"/>
    <property type="molecule type" value="Genomic_DNA"/>
</dbReference>
<protein>
    <recommendedName>
        <fullName evidence="12">Cytochrome P450</fullName>
    </recommendedName>
</protein>
<dbReference type="STRING" id="85681.V4WGK6"/>
<dbReference type="InParanoid" id="V4WGK6"/>
<dbReference type="InterPro" id="IPR017972">
    <property type="entry name" value="Cyt_P450_CS"/>
</dbReference>
<dbReference type="GO" id="GO:0005506">
    <property type="term" value="F:iron ion binding"/>
    <property type="evidence" value="ECO:0007669"/>
    <property type="project" value="InterPro"/>
</dbReference>
<keyword evidence="5 9" id="KW-0560">Oxidoreductase</keyword>
<dbReference type="CDD" id="cd11072">
    <property type="entry name" value="CYP71-like"/>
    <property type="match status" value="1"/>
</dbReference>
<evidence type="ECO:0000256" key="1">
    <source>
        <dbReference type="ARBA" id="ARBA00001971"/>
    </source>
</evidence>
<keyword evidence="7 9" id="KW-0503">Monooxygenase</keyword>
<dbReference type="OMA" id="WVHAKSH"/>
<dbReference type="GO" id="GO:0004497">
    <property type="term" value="F:monooxygenase activity"/>
    <property type="evidence" value="ECO:0007669"/>
    <property type="project" value="UniProtKB-KW"/>
</dbReference>
<dbReference type="PRINTS" id="PR00463">
    <property type="entry name" value="EP450I"/>
</dbReference>
<feature type="binding site" description="axial binding residue" evidence="8">
    <location>
        <position position="394"/>
    </location>
    <ligand>
        <name>heme</name>
        <dbReference type="ChEBI" id="CHEBI:30413"/>
    </ligand>
    <ligandPart>
        <name>Fe</name>
        <dbReference type="ChEBI" id="CHEBI:18248"/>
    </ligandPart>
</feature>
<comment type="similarity">
    <text evidence="2 9">Belongs to the cytochrome P450 family.</text>
</comment>
<dbReference type="Pfam" id="PF00067">
    <property type="entry name" value="p450"/>
    <property type="match status" value="2"/>
</dbReference>
<keyword evidence="6 8" id="KW-0408">Iron</keyword>
<evidence type="ECO:0000256" key="9">
    <source>
        <dbReference type="RuleBase" id="RU000461"/>
    </source>
</evidence>
<dbReference type="PANTHER" id="PTHR47955">
    <property type="entry name" value="CYTOCHROME P450 FAMILY 71 PROTEIN"/>
    <property type="match status" value="1"/>
</dbReference>
<keyword evidence="4 8" id="KW-0479">Metal-binding</keyword>
<dbReference type="AlphaFoldDB" id="V4WGK6"/>
<evidence type="ECO:0000256" key="3">
    <source>
        <dbReference type="ARBA" id="ARBA00022617"/>
    </source>
</evidence>
<sequence>KSKNNHSTLLNLPPGPWRLPVIGNLHQLVGSLPHHCLSDLAKKYGPLMHLQLGQVSHIVISSPEAAKEVMRTHDMSFASRPFLLAASFFTYNFTNIAFAPHGDYWRQLRKICTLELFSAKRVQSFRSIREEEVSNLITSISSNSGLPDQEELMTVFHKAIELGGGFNLADVFPSIKLLGKLTGIEPELERLHQALDRILGNIINEHKEGKALGKTVEGEADDLVHVLLNCQENGELGFILTTDNIKAAITDIFIAGTDSSVTVIEWAMSEMMKNPRVMEKAQAEVRQAFEKNGNVDEIGLHELQYLKLVVKETLRLHTPLPLLLPRECGERCKILGYDIPKGSKVIVNAWAIARDPWYWNDAESFYPERFLDSSIDYKGNYFEYIPFGAGRRICPGMLFGMANIELPLAQLLFHLNWKLPNGEQNNDLDMAENFGGSVRRKNDLFLVPTPYRPWRLPLIGNLHQLVGSLPHHCLRDLAKKYGPQSTEASSTWGRRMCPGISFGIASVDLPLSQLLYDFNWKLLNGAEINDLDMTEDFGAAIRRKNDLLLAPIPYHPHSKV</sequence>
<evidence type="ECO:0000256" key="8">
    <source>
        <dbReference type="PIRSR" id="PIRSR602401-1"/>
    </source>
</evidence>
<dbReference type="PROSITE" id="PS00086">
    <property type="entry name" value="CYTOCHROME_P450"/>
    <property type="match status" value="1"/>
</dbReference>
<dbReference type="InterPro" id="IPR036396">
    <property type="entry name" value="Cyt_P450_sf"/>
</dbReference>
<evidence type="ECO:0000256" key="7">
    <source>
        <dbReference type="ARBA" id="ARBA00023033"/>
    </source>
</evidence>
<proteinExistence type="inferred from homology"/>
<dbReference type="Proteomes" id="UP000030687">
    <property type="component" value="Unassembled WGS sequence"/>
</dbReference>
<dbReference type="GO" id="GO:0020037">
    <property type="term" value="F:heme binding"/>
    <property type="evidence" value="ECO:0007669"/>
    <property type="project" value="InterPro"/>
</dbReference>
<feature type="non-terminal residue" evidence="10">
    <location>
        <position position="1"/>
    </location>
</feature>